<evidence type="ECO:0000256" key="5">
    <source>
        <dbReference type="ARBA" id="ARBA00023040"/>
    </source>
</evidence>
<dbReference type="PROSITE" id="PS50262">
    <property type="entry name" value="G_PROTEIN_RECEP_F1_2"/>
    <property type="match status" value="1"/>
</dbReference>
<dbReference type="EMBL" id="CALNXI010000280">
    <property type="protein sequence ID" value="CAH3023911.1"/>
    <property type="molecule type" value="Genomic_DNA"/>
</dbReference>
<reference evidence="14 15" key="1">
    <citation type="submission" date="2022-05" db="EMBL/GenBank/DDBJ databases">
        <authorList>
            <consortium name="Genoscope - CEA"/>
            <person name="William W."/>
        </authorList>
    </citation>
    <scope>NUCLEOTIDE SEQUENCE [LARGE SCALE GENOMIC DNA]</scope>
</reference>
<keyword evidence="6 12" id="KW-0472">Membrane</keyword>
<feature type="region of interest" description="Disordered" evidence="11">
    <location>
        <begin position="320"/>
        <end position="342"/>
    </location>
</feature>
<feature type="transmembrane region" description="Helical" evidence="12">
    <location>
        <begin position="88"/>
        <end position="112"/>
    </location>
</feature>
<dbReference type="SMART" id="SM01381">
    <property type="entry name" value="7TM_GPCR_Srsx"/>
    <property type="match status" value="1"/>
</dbReference>
<keyword evidence="15" id="KW-1185">Reference proteome</keyword>
<dbReference type="Pfam" id="PF00001">
    <property type="entry name" value="7tm_1"/>
    <property type="match status" value="1"/>
</dbReference>
<dbReference type="PROSITE" id="PS00237">
    <property type="entry name" value="G_PROTEIN_RECEP_F1_1"/>
    <property type="match status" value="1"/>
</dbReference>
<evidence type="ECO:0000256" key="9">
    <source>
        <dbReference type="ARBA" id="ARBA00023224"/>
    </source>
</evidence>
<feature type="transmembrane region" description="Helical" evidence="12">
    <location>
        <begin position="53"/>
        <end position="76"/>
    </location>
</feature>
<comment type="caution">
    <text evidence="14">The sequence shown here is derived from an EMBL/GenBank/DDBJ whole genome shotgun (WGS) entry which is preliminary data.</text>
</comment>
<keyword evidence="8" id="KW-0325">Glycoprotein</keyword>
<proteinExistence type="inferred from homology"/>
<feature type="transmembrane region" description="Helical" evidence="12">
    <location>
        <begin position="133"/>
        <end position="152"/>
    </location>
</feature>
<evidence type="ECO:0000256" key="11">
    <source>
        <dbReference type="SAM" id="MobiDB-lite"/>
    </source>
</evidence>
<dbReference type="PANTHER" id="PTHR24246:SF27">
    <property type="entry name" value="ADENOSINE RECEPTOR, ISOFORM A"/>
    <property type="match status" value="1"/>
</dbReference>
<keyword evidence="4 12" id="KW-1133">Transmembrane helix</keyword>
<evidence type="ECO:0000256" key="8">
    <source>
        <dbReference type="ARBA" id="ARBA00023180"/>
    </source>
</evidence>
<keyword evidence="7 10" id="KW-0675">Receptor</keyword>
<evidence type="ECO:0000256" key="4">
    <source>
        <dbReference type="ARBA" id="ARBA00022989"/>
    </source>
</evidence>
<feature type="compositionally biased region" description="Low complexity" evidence="11">
    <location>
        <begin position="320"/>
        <end position="329"/>
    </location>
</feature>
<name>A0ABN8M6N6_9CNID</name>
<feature type="transmembrane region" description="Helical" evidence="12">
    <location>
        <begin position="20"/>
        <end position="41"/>
    </location>
</feature>
<evidence type="ECO:0000256" key="1">
    <source>
        <dbReference type="ARBA" id="ARBA00004651"/>
    </source>
</evidence>
<keyword evidence="3 10" id="KW-0812">Transmembrane</keyword>
<keyword evidence="9 10" id="KW-0807">Transducer</keyword>
<evidence type="ECO:0000256" key="7">
    <source>
        <dbReference type="ARBA" id="ARBA00023170"/>
    </source>
</evidence>
<evidence type="ECO:0000256" key="3">
    <source>
        <dbReference type="ARBA" id="ARBA00022692"/>
    </source>
</evidence>
<dbReference type="SUPFAM" id="SSF81321">
    <property type="entry name" value="Family A G protein-coupled receptor-like"/>
    <property type="match status" value="1"/>
</dbReference>
<dbReference type="Proteomes" id="UP001159427">
    <property type="component" value="Unassembled WGS sequence"/>
</dbReference>
<comment type="subcellular location">
    <subcellularLocation>
        <location evidence="1">Cell membrane</location>
        <topology evidence="1">Multi-pass membrane protein</topology>
    </subcellularLocation>
</comment>
<dbReference type="CDD" id="cd00637">
    <property type="entry name" value="7tm_classA_rhodopsin-like"/>
    <property type="match status" value="1"/>
</dbReference>
<sequence length="342" mass="38892">MNSTFMNSSCPDKDAEIHIFMIVFVMVGSILGNSIICLLLVRFKTLRTVPNILVVNLAVVDILNAVINMPLMILWYICQVPYLKGPKISWFVVTLYVLFMYLTVFSLTMLAVDRFGAIVLSFRYHTWKTVNKAKVAVVFVWFSAAAYTYGMFTMGLNIDLGDAPVLVYRIHYLKKFGRHFLLPGYLVPFIVILILGGTIWYTVRSHNKHIKPSRSSVKQVKSDVKTAKTIGLTCAAFFLMGVFPMLLHRISRIHGTWPHFLAFFLMHLNSMVNPIIYALTTKRFRKAFLLFMKEPCGKSQPRMMSSKNRRDVHYKTSIVTPPSSSTTSVRQATTSVVLKHGA</sequence>
<protein>
    <recommendedName>
        <fullName evidence="13">G-protein coupled receptors family 1 profile domain-containing protein</fullName>
    </recommendedName>
</protein>
<evidence type="ECO:0000313" key="14">
    <source>
        <dbReference type="EMBL" id="CAH3023911.1"/>
    </source>
</evidence>
<feature type="transmembrane region" description="Helical" evidence="12">
    <location>
        <begin position="224"/>
        <end position="247"/>
    </location>
</feature>
<dbReference type="InterPro" id="IPR017452">
    <property type="entry name" value="GPCR_Rhodpsn_7TM"/>
</dbReference>
<evidence type="ECO:0000313" key="15">
    <source>
        <dbReference type="Proteomes" id="UP001159427"/>
    </source>
</evidence>
<accession>A0ABN8M6N6</accession>
<evidence type="ECO:0000256" key="10">
    <source>
        <dbReference type="RuleBase" id="RU000688"/>
    </source>
</evidence>
<keyword evidence="2" id="KW-1003">Cell membrane</keyword>
<keyword evidence="5 10" id="KW-0297">G-protein coupled receptor</keyword>
<feature type="domain" description="G-protein coupled receptors family 1 profile" evidence="13">
    <location>
        <begin position="32"/>
        <end position="277"/>
    </location>
</feature>
<dbReference type="InterPro" id="IPR000276">
    <property type="entry name" value="GPCR_Rhodpsn"/>
</dbReference>
<evidence type="ECO:0000256" key="6">
    <source>
        <dbReference type="ARBA" id="ARBA00023136"/>
    </source>
</evidence>
<dbReference type="Gene3D" id="1.20.1070.10">
    <property type="entry name" value="Rhodopsin 7-helix transmembrane proteins"/>
    <property type="match status" value="1"/>
</dbReference>
<evidence type="ECO:0000256" key="12">
    <source>
        <dbReference type="SAM" id="Phobius"/>
    </source>
</evidence>
<organism evidence="14 15">
    <name type="scientific">Porites evermanni</name>
    <dbReference type="NCBI Taxonomy" id="104178"/>
    <lineage>
        <taxon>Eukaryota</taxon>
        <taxon>Metazoa</taxon>
        <taxon>Cnidaria</taxon>
        <taxon>Anthozoa</taxon>
        <taxon>Hexacorallia</taxon>
        <taxon>Scleractinia</taxon>
        <taxon>Fungiina</taxon>
        <taxon>Poritidae</taxon>
        <taxon>Porites</taxon>
    </lineage>
</organism>
<feature type="transmembrane region" description="Helical" evidence="12">
    <location>
        <begin position="259"/>
        <end position="279"/>
    </location>
</feature>
<feature type="transmembrane region" description="Helical" evidence="12">
    <location>
        <begin position="182"/>
        <end position="203"/>
    </location>
</feature>
<gene>
    <name evidence="14" type="ORF">PEVE_00020935</name>
</gene>
<evidence type="ECO:0000259" key="13">
    <source>
        <dbReference type="PROSITE" id="PS50262"/>
    </source>
</evidence>
<comment type="similarity">
    <text evidence="10">Belongs to the G-protein coupled receptor 1 family.</text>
</comment>
<dbReference type="PANTHER" id="PTHR24246">
    <property type="entry name" value="OLFACTORY RECEPTOR AND ADENOSINE RECEPTOR"/>
    <property type="match status" value="1"/>
</dbReference>
<dbReference type="PRINTS" id="PR00237">
    <property type="entry name" value="GPCRRHODOPSN"/>
</dbReference>
<evidence type="ECO:0000256" key="2">
    <source>
        <dbReference type="ARBA" id="ARBA00022475"/>
    </source>
</evidence>